<name>A0A0R1VT00_9LACO</name>
<feature type="domain" description="Sigma-54 factor interaction" evidence="5">
    <location>
        <begin position="290"/>
        <end position="514"/>
    </location>
</feature>
<dbReference type="FunFam" id="3.40.50.300:FF:000006">
    <property type="entry name" value="DNA-binding transcriptional regulator NtrC"/>
    <property type="match status" value="1"/>
</dbReference>
<gene>
    <name evidence="6" type="ORF">FC89_GL000902</name>
</gene>
<dbReference type="SUPFAM" id="SSF46689">
    <property type="entry name" value="Homeodomain-like"/>
    <property type="match status" value="1"/>
</dbReference>
<dbReference type="InterPro" id="IPR027417">
    <property type="entry name" value="P-loop_NTPase"/>
</dbReference>
<dbReference type="InterPro" id="IPR009057">
    <property type="entry name" value="Homeodomain-like_sf"/>
</dbReference>
<dbReference type="STRING" id="1423750.FC89_GL000902"/>
<dbReference type="InterPro" id="IPR025943">
    <property type="entry name" value="Sigma_54_int_dom_ATP-bd_2"/>
</dbReference>
<sequence>MNQQQWQNFLAGKQQPLQTLTPEIAASWEFCRKAAVDPFMIKPHRIVTSSNLQVRQQQNRDLIKLIKQEIEKFSNRLQLRSPLMILTDNQGIILWRSGQENARLAANRIYFREGTSWTELDVGTNAIGIALRTKQAVSVDLAEHYAAASRHWSCAATPILDEQQQILGILDVSTFENSSAVEAGLLLELIAQSVANRFWQEYLEQQRDLLQYALQHPNQTDLLCDTRYRIVQVPPVLAEQFIVGQEMQQCLRPNQLYQAQKIILHEKIIGHQVRIAVPQQTSKSFYYPGINSQNLQYQEFLTQVIRAARSWLPIHIYGESGTGKEIIAKTIHYNSPAAAGPLIAVNCGAISENLLESELFGYAPGAFTGASAKGHQGKLEQANGGTLFLDEIDSMPRKMQTALLRVLEEKQVTPVNGHPQKLNFRLISASNQSLPALAAAGKFRTDLFYRIYVAPLKIPPLRQRSSDMQQLLEKFCQEQQWRPTWEKKILTVAHQYSWPGNIREFNNFLQRIQLYYPNQEPTIAQLQQLLDTLDAAISKPVTQIAVKCQRRRLPLTAAQIATCLQKNHYHISHTAAELKISRTTLYRKMKQFGLR</sequence>
<dbReference type="Gene3D" id="3.40.50.300">
    <property type="entry name" value="P-loop containing nucleotide triphosphate hydrolases"/>
    <property type="match status" value="1"/>
</dbReference>
<dbReference type="CDD" id="cd00009">
    <property type="entry name" value="AAA"/>
    <property type="match status" value="1"/>
</dbReference>
<dbReference type="Pfam" id="PF25601">
    <property type="entry name" value="AAA_lid_14"/>
    <property type="match status" value="1"/>
</dbReference>
<dbReference type="Pfam" id="PF02954">
    <property type="entry name" value="HTH_8"/>
    <property type="match status" value="1"/>
</dbReference>
<dbReference type="PANTHER" id="PTHR32071:SF101">
    <property type="entry name" value="ACETOIN DEHYDROGENASE OPERON TRANSCRIPTIONAL ACTIVATOR ACOR"/>
    <property type="match status" value="1"/>
</dbReference>
<accession>A0A0R1VT00</accession>
<proteinExistence type="predicted"/>
<dbReference type="SUPFAM" id="SSF52540">
    <property type="entry name" value="P-loop containing nucleoside triphosphate hydrolases"/>
    <property type="match status" value="1"/>
</dbReference>
<dbReference type="PROSITE" id="PS50045">
    <property type="entry name" value="SIGMA54_INTERACT_4"/>
    <property type="match status" value="1"/>
</dbReference>
<evidence type="ECO:0000256" key="2">
    <source>
        <dbReference type="ARBA" id="ARBA00022840"/>
    </source>
</evidence>
<dbReference type="Gene3D" id="1.10.10.60">
    <property type="entry name" value="Homeodomain-like"/>
    <property type="match status" value="1"/>
</dbReference>
<dbReference type="Gene3D" id="3.30.450.40">
    <property type="match status" value="1"/>
</dbReference>
<evidence type="ECO:0000313" key="6">
    <source>
        <dbReference type="EMBL" id="KRM06035.1"/>
    </source>
</evidence>
<dbReference type="RefSeq" id="WP_057871660.1">
    <property type="nucleotide sequence ID" value="NZ_AZGB01000016.1"/>
</dbReference>
<evidence type="ECO:0000313" key="7">
    <source>
        <dbReference type="Proteomes" id="UP000051451"/>
    </source>
</evidence>
<dbReference type="GO" id="GO:0005524">
    <property type="term" value="F:ATP binding"/>
    <property type="evidence" value="ECO:0007669"/>
    <property type="project" value="UniProtKB-KW"/>
</dbReference>
<dbReference type="EMBL" id="AZGB01000016">
    <property type="protein sequence ID" value="KRM06035.1"/>
    <property type="molecule type" value="Genomic_DNA"/>
</dbReference>
<dbReference type="SMART" id="SM00382">
    <property type="entry name" value="AAA"/>
    <property type="match status" value="1"/>
</dbReference>
<dbReference type="PROSITE" id="PS00676">
    <property type="entry name" value="SIGMA54_INTERACT_2"/>
    <property type="match status" value="1"/>
</dbReference>
<evidence type="ECO:0000256" key="3">
    <source>
        <dbReference type="ARBA" id="ARBA00023015"/>
    </source>
</evidence>
<dbReference type="GO" id="GO:0006355">
    <property type="term" value="P:regulation of DNA-templated transcription"/>
    <property type="evidence" value="ECO:0007669"/>
    <property type="project" value="InterPro"/>
</dbReference>
<keyword evidence="7" id="KW-1185">Reference proteome</keyword>
<evidence type="ECO:0000256" key="1">
    <source>
        <dbReference type="ARBA" id="ARBA00022741"/>
    </source>
</evidence>
<keyword evidence="1" id="KW-0547">Nucleotide-binding</keyword>
<evidence type="ECO:0000256" key="4">
    <source>
        <dbReference type="ARBA" id="ARBA00023163"/>
    </source>
</evidence>
<dbReference type="GeneID" id="98318929"/>
<dbReference type="InterPro" id="IPR029016">
    <property type="entry name" value="GAF-like_dom_sf"/>
</dbReference>
<dbReference type="InterPro" id="IPR058031">
    <property type="entry name" value="AAA_lid_NorR"/>
</dbReference>
<organism evidence="6 7">
    <name type="scientific">Liquorilactobacillus ghanensis DSM 18630</name>
    <dbReference type="NCBI Taxonomy" id="1423750"/>
    <lineage>
        <taxon>Bacteria</taxon>
        <taxon>Bacillati</taxon>
        <taxon>Bacillota</taxon>
        <taxon>Bacilli</taxon>
        <taxon>Lactobacillales</taxon>
        <taxon>Lactobacillaceae</taxon>
        <taxon>Liquorilactobacillus</taxon>
    </lineage>
</organism>
<protein>
    <submittedName>
        <fullName evidence="6">Transcriptional regulator AcoR</fullName>
    </submittedName>
</protein>
<keyword evidence="4" id="KW-0804">Transcription</keyword>
<dbReference type="PANTHER" id="PTHR32071">
    <property type="entry name" value="TRANSCRIPTIONAL REGULATORY PROTEIN"/>
    <property type="match status" value="1"/>
</dbReference>
<keyword evidence="2" id="KW-0067">ATP-binding</keyword>
<comment type="caution">
    <text evidence="6">The sequence shown here is derived from an EMBL/GenBank/DDBJ whole genome shotgun (WGS) entry which is preliminary data.</text>
</comment>
<dbReference type="Gene3D" id="1.10.8.60">
    <property type="match status" value="1"/>
</dbReference>
<dbReference type="GO" id="GO:0043565">
    <property type="term" value="F:sequence-specific DNA binding"/>
    <property type="evidence" value="ECO:0007669"/>
    <property type="project" value="InterPro"/>
</dbReference>
<dbReference type="OrthoDB" id="9771372at2"/>
<dbReference type="Pfam" id="PF00158">
    <property type="entry name" value="Sigma54_activat"/>
    <property type="match status" value="1"/>
</dbReference>
<keyword evidence="3" id="KW-0805">Transcription regulation</keyword>
<dbReference type="Proteomes" id="UP000051451">
    <property type="component" value="Unassembled WGS sequence"/>
</dbReference>
<dbReference type="InterPro" id="IPR003593">
    <property type="entry name" value="AAA+_ATPase"/>
</dbReference>
<reference evidence="6 7" key="1">
    <citation type="journal article" date="2015" name="Genome Announc.">
        <title>Expanding the biotechnology potential of lactobacilli through comparative genomics of 213 strains and associated genera.</title>
        <authorList>
            <person name="Sun Z."/>
            <person name="Harris H.M."/>
            <person name="McCann A."/>
            <person name="Guo C."/>
            <person name="Argimon S."/>
            <person name="Zhang W."/>
            <person name="Yang X."/>
            <person name="Jeffery I.B."/>
            <person name="Cooney J.C."/>
            <person name="Kagawa T.F."/>
            <person name="Liu W."/>
            <person name="Song Y."/>
            <person name="Salvetti E."/>
            <person name="Wrobel A."/>
            <person name="Rasinkangas P."/>
            <person name="Parkhill J."/>
            <person name="Rea M.C."/>
            <person name="O'Sullivan O."/>
            <person name="Ritari J."/>
            <person name="Douillard F.P."/>
            <person name="Paul Ross R."/>
            <person name="Yang R."/>
            <person name="Briner A.E."/>
            <person name="Felis G.E."/>
            <person name="de Vos W.M."/>
            <person name="Barrangou R."/>
            <person name="Klaenhammer T.R."/>
            <person name="Caufield P.W."/>
            <person name="Cui Y."/>
            <person name="Zhang H."/>
            <person name="O'Toole P.W."/>
        </authorList>
    </citation>
    <scope>NUCLEOTIDE SEQUENCE [LARGE SCALE GENOMIC DNA]</scope>
    <source>
        <strain evidence="6 7">DSM 18630</strain>
    </source>
</reference>
<dbReference type="InterPro" id="IPR002078">
    <property type="entry name" value="Sigma_54_int"/>
</dbReference>
<evidence type="ECO:0000259" key="5">
    <source>
        <dbReference type="PROSITE" id="PS50045"/>
    </source>
</evidence>
<dbReference type="PATRIC" id="fig|1423750.3.peg.926"/>
<dbReference type="AlphaFoldDB" id="A0A0R1VT00"/>
<dbReference type="InterPro" id="IPR002197">
    <property type="entry name" value="HTH_Fis"/>
</dbReference>